<evidence type="ECO:0000256" key="1">
    <source>
        <dbReference type="SAM" id="MobiDB-lite"/>
    </source>
</evidence>
<dbReference type="GO" id="GO:0016740">
    <property type="term" value="F:transferase activity"/>
    <property type="evidence" value="ECO:0007669"/>
    <property type="project" value="UniProtKB-KW"/>
</dbReference>
<organism evidence="3">
    <name type="scientific">Rhizophora mucronata</name>
    <name type="common">Asiatic mangrove</name>
    <dbReference type="NCBI Taxonomy" id="61149"/>
    <lineage>
        <taxon>Eukaryota</taxon>
        <taxon>Viridiplantae</taxon>
        <taxon>Streptophyta</taxon>
        <taxon>Embryophyta</taxon>
        <taxon>Tracheophyta</taxon>
        <taxon>Spermatophyta</taxon>
        <taxon>Magnoliopsida</taxon>
        <taxon>eudicotyledons</taxon>
        <taxon>Gunneridae</taxon>
        <taxon>Pentapetalae</taxon>
        <taxon>rosids</taxon>
        <taxon>fabids</taxon>
        <taxon>Malpighiales</taxon>
        <taxon>Rhizophoraceae</taxon>
        <taxon>Rhizophora</taxon>
    </lineage>
</organism>
<keyword evidence="2" id="KW-1133">Transmembrane helix</keyword>
<proteinExistence type="predicted"/>
<sequence length="97" mass="11209">MLVDDAAGEHFRQIVHVNLHFNSVIVIVTAVVINPVATFQQFLGKIRKPFSGKHSREERRGRRGSRVHKKVEEGVDDEDEEGRENQSLLVKRRFSHH</sequence>
<evidence type="ECO:0000313" key="3">
    <source>
        <dbReference type="EMBL" id="MBX68692.1"/>
    </source>
</evidence>
<feature type="region of interest" description="Disordered" evidence="1">
    <location>
        <begin position="50"/>
        <end position="97"/>
    </location>
</feature>
<keyword evidence="2" id="KW-0812">Transmembrane</keyword>
<name>A0A2P2QNU4_RHIMU</name>
<accession>A0A2P2QNU4</accession>
<dbReference type="EMBL" id="GGEC01088208">
    <property type="protein sequence ID" value="MBX68692.1"/>
    <property type="molecule type" value="Transcribed_RNA"/>
</dbReference>
<dbReference type="AlphaFoldDB" id="A0A2P2QNU4"/>
<feature type="transmembrane region" description="Helical" evidence="2">
    <location>
        <begin position="20"/>
        <end position="39"/>
    </location>
</feature>
<protein>
    <submittedName>
        <fullName evidence="3">Putative arabinosyltransferase ARAD1 isoform X2</fullName>
    </submittedName>
</protein>
<keyword evidence="2" id="KW-0472">Membrane</keyword>
<keyword evidence="3" id="KW-0808">Transferase</keyword>
<evidence type="ECO:0000256" key="2">
    <source>
        <dbReference type="SAM" id="Phobius"/>
    </source>
</evidence>
<reference evidence="3" key="1">
    <citation type="submission" date="2018-02" db="EMBL/GenBank/DDBJ databases">
        <title>Rhizophora mucronata_Transcriptome.</title>
        <authorList>
            <person name="Meera S.P."/>
            <person name="Sreeshan A."/>
            <person name="Augustine A."/>
        </authorList>
    </citation>
    <scope>NUCLEOTIDE SEQUENCE</scope>
    <source>
        <tissue evidence="3">Leaf</tissue>
    </source>
</reference>